<feature type="transmembrane region" description="Helical" evidence="2">
    <location>
        <begin position="45"/>
        <end position="62"/>
    </location>
</feature>
<dbReference type="PROSITE" id="PS50835">
    <property type="entry name" value="IG_LIKE"/>
    <property type="match status" value="2"/>
</dbReference>
<dbReference type="InterPro" id="IPR013151">
    <property type="entry name" value="Immunoglobulin_dom"/>
</dbReference>
<dbReference type="CDD" id="cd00096">
    <property type="entry name" value="Ig"/>
    <property type="match status" value="1"/>
</dbReference>
<dbReference type="WBParaSite" id="TREG1_10820.1">
    <property type="protein sequence ID" value="TREG1_10820.1"/>
    <property type="gene ID" value="TREG1_10820"/>
</dbReference>
<dbReference type="AlphaFoldDB" id="A0AA85IVF8"/>
<feature type="domain" description="Ig-like" evidence="3">
    <location>
        <begin position="308"/>
        <end position="449"/>
    </location>
</feature>
<sequence length="515" mass="59343">MRTCNSTYKRLYEIIHSRAQMSKFQQHNSFISNNFIWMAIYSRSLNVYLVTLTVIYMPFISYEKSLNNTKMNPDKQQLMTSDYHNLNYQAKLNQTRLTMIERRKRPIKASQNYSEGTIQSLFNLNYGNSSALRNIRKQPGIQEPEFYSPSSSYFSSFRPNFSSLSTNGLFPNSSKTSYSSYSSLSKLPSKPSSSVAEFTDEPDFDHDQPVYITCVKNSTAVLPCKVKNIDFSSTVMSWWKEDLPMPLTVGNEISLPRYEIDRTNPESWTLMIFQVTEADSGTYICQINLADIKEKFFYLKVIAHKTEPDATKLNDEYVKDDTMQNTLWRASSKRKSVHIISYPGQFHSLTCLVQFSHPTSTSSIQWYYNGNRIYPKMDIKIYENSKLSILDNHLKLKNLYTDIQTKWINQTTLASRLNIGKLTKYNSGIWSCRKIPGTQLESVEESSINLHTTGSKMRSTEAEDSFDQNPRNSSSSKALFSSINLHFLIFLHCIFHKIFPICINSSAKSQLSILT</sequence>
<feature type="domain" description="Ig-like" evidence="3">
    <location>
        <begin position="191"/>
        <end position="288"/>
    </location>
</feature>
<keyword evidence="2" id="KW-0472">Membrane</keyword>
<dbReference type="InterPro" id="IPR037448">
    <property type="entry name" value="Zig-8"/>
</dbReference>
<evidence type="ECO:0000256" key="2">
    <source>
        <dbReference type="SAM" id="Phobius"/>
    </source>
</evidence>
<keyword evidence="2" id="KW-0812">Transmembrane</keyword>
<dbReference type="SUPFAM" id="SSF48726">
    <property type="entry name" value="Immunoglobulin"/>
    <property type="match status" value="2"/>
</dbReference>
<reference evidence="4" key="1">
    <citation type="submission" date="2022-06" db="EMBL/GenBank/DDBJ databases">
        <authorList>
            <person name="Berger JAMES D."/>
            <person name="Berger JAMES D."/>
        </authorList>
    </citation>
    <scope>NUCLEOTIDE SEQUENCE [LARGE SCALE GENOMIC DNA]</scope>
</reference>
<evidence type="ECO:0000256" key="1">
    <source>
        <dbReference type="SAM" id="MobiDB-lite"/>
    </source>
</evidence>
<dbReference type="SMART" id="SM00409">
    <property type="entry name" value="IG"/>
    <property type="match status" value="2"/>
</dbReference>
<dbReference type="InterPro" id="IPR013783">
    <property type="entry name" value="Ig-like_fold"/>
</dbReference>
<dbReference type="PANTHER" id="PTHR23279:SF36">
    <property type="entry name" value="DEFECTIVE PROBOSCIS EXTENSION RESPONSE 9, ISOFORM A"/>
    <property type="match status" value="1"/>
</dbReference>
<dbReference type="GO" id="GO:0050808">
    <property type="term" value="P:synapse organization"/>
    <property type="evidence" value="ECO:0007669"/>
    <property type="project" value="TreeGrafter"/>
</dbReference>
<protein>
    <recommendedName>
        <fullName evidence="3">Ig-like domain-containing protein</fullName>
    </recommendedName>
</protein>
<reference evidence="5" key="2">
    <citation type="submission" date="2023-11" db="UniProtKB">
        <authorList>
            <consortium name="WormBaseParasite"/>
        </authorList>
    </citation>
    <scope>IDENTIFICATION</scope>
</reference>
<dbReference type="Proteomes" id="UP000050795">
    <property type="component" value="Unassembled WGS sequence"/>
</dbReference>
<organism evidence="4 5">
    <name type="scientific">Trichobilharzia regenti</name>
    <name type="common">Nasal bird schistosome</name>
    <dbReference type="NCBI Taxonomy" id="157069"/>
    <lineage>
        <taxon>Eukaryota</taxon>
        <taxon>Metazoa</taxon>
        <taxon>Spiralia</taxon>
        <taxon>Lophotrochozoa</taxon>
        <taxon>Platyhelminthes</taxon>
        <taxon>Trematoda</taxon>
        <taxon>Digenea</taxon>
        <taxon>Strigeidida</taxon>
        <taxon>Schistosomatoidea</taxon>
        <taxon>Schistosomatidae</taxon>
        <taxon>Trichobilharzia</taxon>
    </lineage>
</organism>
<dbReference type="Gene3D" id="2.60.40.10">
    <property type="entry name" value="Immunoglobulins"/>
    <property type="match status" value="1"/>
</dbReference>
<keyword evidence="2" id="KW-1133">Transmembrane helix</keyword>
<feature type="region of interest" description="Disordered" evidence="1">
    <location>
        <begin position="450"/>
        <end position="470"/>
    </location>
</feature>
<dbReference type="InterPro" id="IPR036179">
    <property type="entry name" value="Ig-like_dom_sf"/>
</dbReference>
<dbReference type="InterPro" id="IPR003599">
    <property type="entry name" value="Ig_sub"/>
</dbReference>
<name>A0AA85IVF8_TRIRE</name>
<dbReference type="InterPro" id="IPR007110">
    <property type="entry name" value="Ig-like_dom"/>
</dbReference>
<proteinExistence type="predicted"/>
<accession>A0AA85IVF8</accession>
<evidence type="ECO:0000259" key="3">
    <source>
        <dbReference type="PROSITE" id="PS50835"/>
    </source>
</evidence>
<dbReference type="PANTHER" id="PTHR23279">
    <property type="entry name" value="DEFECTIVE PROBOSCIS EXTENSION RESPONSE DPR -RELATED"/>
    <property type="match status" value="1"/>
</dbReference>
<dbReference type="GO" id="GO:0032589">
    <property type="term" value="C:neuron projection membrane"/>
    <property type="evidence" value="ECO:0007669"/>
    <property type="project" value="TreeGrafter"/>
</dbReference>
<evidence type="ECO:0000313" key="4">
    <source>
        <dbReference type="Proteomes" id="UP000050795"/>
    </source>
</evidence>
<keyword evidence="4" id="KW-1185">Reference proteome</keyword>
<dbReference type="Pfam" id="PF00047">
    <property type="entry name" value="ig"/>
    <property type="match status" value="1"/>
</dbReference>
<evidence type="ECO:0000313" key="5">
    <source>
        <dbReference type="WBParaSite" id="TREG1_10820.1"/>
    </source>
</evidence>